<evidence type="ECO:0000256" key="6">
    <source>
        <dbReference type="ARBA" id="ARBA00023306"/>
    </source>
</evidence>
<name>A0A532UZS5_UNCL8</name>
<dbReference type="EMBL" id="NJBN01000005">
    <property type="protein sequence ID" value="TKJ40466.1"/>
    <property type="molecule type" value="Genomic_DNA"/>
</dbReference>
<dbReference type="InterPro" id="IPR019933">
    <property type="entry name" value="DivIVA_domain"/>
</dbReference>
<keyword evidence="5 7" id="KW-0175">Coiled coil</keyword>
<dbReference type="PANTHER" id="PTHR35794:SF2">
    <property type="entry name" value="CELL DIVISION PROTEIN DIVIVA"/>
    <property type="match status" value="1"/>
</dbReference>
<feature type="coiled-coil region" evidence="7">
    <location>
        <begin position="86"/>
        <end position="149"/>
    </location>
</feature>
<keyword evidence="4" id="KW-0132">Cell division</keyword>
<feature type="coiled-coil region" evidence="7">
    <location>
        <begin position="29"/>
        <end position="56"/>
    </location>
</feature>
<evidence type="ECO:0008006" key="10">
    <source>
        <dbReference type="Google" id="ProtNLM"/>
    </source>
</evidence>
<dbReference type="InterPro" id="IPR007793">
    <property type="entry name" value="DivIVA_fam"/>
</dbReference>
<accession>A0A532UZS5</accession>
<evidence type="ECO:0000256" key="5">
    <source>
        <dbReference type="ARBA" id="ARBA00023054"/>
    </source>
</evidence>
<dbReference type="AlphaFoldDB" id="A0A532UZS5"/>
<evidence type="ECO:0000313" key="9">
    <source>
        <dbReference type="Proteomes" id="UP000319619"/>
    </source>
</evidence>
<evidence type="ECO:0000256" key="2">
    <source>
        <dbReference type="ARBA" id="ARBA00009008"/>
    </source>
</evidence>
<comment type="similarity">
    <text evidence="2">Belongs to the DivIVA family.</text>
</comment>
<comment type="subcellular location">
    <subcellularLocation>
        <location evidence="1">Cytoplasm</location>
    </subcellularLocation>
</comment>
<sequence length="170" mass="20181">MKLTPLEIRKQEFNKTMRGYNIEEVRAFLETVADQCDGLQKEVNKFSEKVVKLETRLTDFQMMEKTLQETLMKAEESSRRARTDSRREAEITIREAEVKAQQILSEAHRDLDRLKTEILMLRTRRDSFIKKLKYLLQSQTELIEILEANDFESEEDNHERIHEEHPPAVS</sequence>
<keyword evidence="3" id="KW-0963">Cytoplasm</keyword>
<comment type="caution">
    <text evidence="8">The sequence shown here is derived from an EMBL/GenBank/DDBJ whole genome shotgun (WGS) entry which is preliminary data.</text>
</comment>
<reference evidence="8 9" key="1">
    <citation type="submission" date="2017-06" db="EMBL/GenBank/DDBJ databases">
        <title>Novel microbial phyla capable of carbon fixation and sulfur reduction in deep-sea sediments.</title>
        <authorList>
            <person name="Huang J."/>
            <person name="Baker B."/>
            <person name="Wang Y."/>
        </authorList>
    </citation>
    <scope>NUCLEOTIDE SEQUENCE [LARGE SCALE GENOMIC DNA]</scope>
    <source>
        <strain evidence="8">B3_LCP</strain>
    </source>
</reference>
<proteinExistence type="inferred from homology"/>
<dbReference type="PANTHER" id="PTHR35794">
    <property type="entry name" value="CELL DIVISION PROTEIN DIVIVA"/>
    <property type="match status" value="1"/>
</dbReference>
<dbReference type="GO" id="GO:0005737">
    <property type="term" value="C:cytoplasm"/>
    <property type="evidence" value="ECO:0007669"/>
    <property type="project" value="UniProtKB-SubCell"/>
</dbReference>
<organism evidence="8 9">
    <name type="scientific">candidate division LCP-89 bacterium B3_LCP</name>
    <dbReference type="NCBI Taxonomy" id="2012998"/>
    <lineage>
        <taxon>Bacteria</taxon>
        <taxon>Pseudomonadati</taxon>
        <taxon>Bacteria division LCP-89</taxon>
    </lineage>
</organism>
<evidence type="ECO:0000256" key="1">
    <source>
        <dbReference type="ARBA" id="ARBA00004496"/>
    </source>
</evidence>
<dbReference type="NCBIfam" id="TIGR03544">
    <property type="entry name" value="DivI1A_domain"/>
    <property type="match status" value="1"/>
</dbReference>
<dbReference type="GO" id="GO:0051301">
    <property type="term" value="P:cell division"/>
    <property type="evidence" value="ECO:0007669"/>
    <property type="project" value="UniProtKB-KW"/>
</dbReference>
<keyword evidence="6" id="KW-0131">Cell cycle</keyword>
<evidence type="ECO:0000313" key="8">
    <source>
        <dbReference type="EMBL" id="TKJ40466.1"/>
    </source>
</evidence>
<evidence type="ECO:0000256" key="3">
    <source>
        <dbReference type="ARBA" id="ARBA00022490"/>
    </source>
</evidence>
<protein>
    <recommendedName>
        <fullName evidence="10">Septum formation initiator</fullName>
    </recommendedName>
</protein>
<dbReference type="Gene3D" id="6.10.250.660">
    <property type="match status" value="1"/>
</dbReference>
<evidence type="ECO:0000256" key="7">
    <source>
        <dbReference type="SAM" id="Coils"/>
    </source>
</evidence>
<dbReference type="Proteomes" id="UP000319619">
    <property type="component" value="Unassembled WGS sequence"/>
</dbReference>
<dbReference type="Pfam" id="PF05103">
    <property type="entry name" value="DivIVA"/>
    <property type="match status" value="1"/>
</dbReference>
<evidence type="ECO:0000256" key="4">
    <source>
        <dbReference type="ARBA" id="ARBA00022618"/>
    </source>
</evidence>
<gene>
    <name evidence="8" type="ORF">CEE37_09135</name>
</gene>